<sequence>MKNVFLLLLCGSTLLACNSGSDTAKDKPEYTLADDTPALDTDSTEGADVSAQARQPQVDTDVNKIGTTPTGGAVAAGAKLIEGSDCTSCHRQDVKLVGPAYAAVAQKYEATDANVSMLAKKVISGGKGNWGDIPMTPHPNLSEKDSEAMVRYILTLK</sequence>
<dbReference type="PRINTS" id="PR00606">
    <property type="entry name" value="CYTCHROMECID"/>
</dbReference>
<keyword evidence="2 6" id="KW-0349">Heme</keyword>
<evidence type="ECO:0000256" key="6">
    <source>
        <dbReference type="PROSITE-ProRule" id="PRU00433"/>
    </source>
</evidence>
<name>A0ABS3T8X8_9BACT</name>
<dbReference type="Proteomes" id="UP000670527">
    <property type="component" value="Unassembled WGS sequence"/>
</dbReference>
<dbReference type="InterPro" id="IPR036909">
    <property type="entry name" value="Cyt_c-like_dom_sf"/>
</dbReference>
<dbReference type="InterPro" id="IPR009056">
    <property type="entry name" value="Cyt_c-like_dom"/>
</dbReference>
<gene>
    <name evidence="10" type="ORF">J4D97_05470</name>
</gene>
<evidence type="ECO:0000256" key="5">
    <source>
        <dbReference type="ARBA" id="ARBA00023004"/>
    </source>
</evidence>
<evidence type="ECO:0000256" key="3">
    <source>
        <dbReference type="ARBA" id="ARBA00022723"/>
    </source>
</evidence>
<evidence type="ECO:0000256" key="4">
    <source>
        <dbReference type="ARBA" id="ARBA00022982"/>
    </source>
</evidence>
<dbReference type="PROSITE" id="PS51257">
    <property type="entry name" value="PROKAR_LIPOPROTEIN"/>
    <property type="match status" value="1"/>
</dbReference>
<evidence type="ECO:0000313" key="10">
    <source>
        <dbReference type="EMBL" id="MBO3270092.1"/>
    </source>
</evidence>
<dbReference type="Gene3D" id="1.10.760.10">
    <property type="entry name" value="Cytochrome c-like domain"/>
    <property type="match status" value="1"/>
</dbReference>
<keyword evidence="3 6" id="KW-0479">Metal-binding</keyword>
<keyword evidence="11" id="KW-1185">Reference proteome</keyword>
<feature type="chain" id="PRO_5045756619" evidence="8">
    <location>
        <begin position="25"/>
        <end position="157"/>
    </location>
</feature>
<evidence type="ECO:0000256" key="2">
    <source>
        <dbReference type="ARBA" id="ARBA00022617"/>
    </source>
</evidence>
<feature type="compositionally biased region" description="Low complexity" evidence="7">
    <location>
        <begin position="31"/>
        <end position="41"/>
    </location>
</feature>
<evidence type="ECO:0000256" key="8">
    <source>
        <dbReference type="SAM" id="SignalP"/>
    </source>
</evidence>
<proteinExistence type="predicted"/>
<evidence type="ECO:0000256" key="7">
    <source>
        <dbReference type="SAM" id="MobiDB-lite"/>
    </source>
</evidence>
<organism evidence="10 11">
    <name type="scientific">Hymenobacter defluvii</name>
    <dbReference type="NCBI Taxonomy" id="2054411"/>
    <lineage>
        <taxon>Bacteria</taxon>
        <taxon>Pseudomonadati</taxon>
        <taxon>Bacteroidota</taxon>
        <taxon>Cytophagia</taxon>
        <taxon>Cytophagales</taxon>
        <taxon>Hymenobacteraceae</taxon>
        <taxon>Hymenobacter</taxon>
    </lineage>
</organism>
<evidence type="ECO:0000259" key="9">
    <source>
        <dbReference type="PROSITE" id="PS51007"/>
    </source>
</evidence>
<feature type="signal peptide" evidence="8">
    <location>
        <begin position="1"/>
        <end position="24"/>
    </location>
</feature>
<comment type="caution">
    <text evidence="10">The sequence shown here is derived from an EMBL/GenBank/DDBJ whole genome shotgun (WGS) entry which is preliminary data.</text>
</comment>
<evidence type="ECO:0000256" key="1">
    <source>
        <dbReference type="ARBA" id="ARBA00022448"/>
    </source>
</evidence>
<evidence type="ECO:0000313" key="11">
    <source>
        <dbReference type="Proteomes" id="UP000670527"/>
    </source>
</evidence>
<keyword evidence="8" id="KW-0732">Signal</keyword>
<dbReference type="EMBL" id="JAGETX010000002">
    <property type="protein sequence ID" value="MBO3270092.1"/>
    <property type="molecule type" value="Genomic_DNA"/>
</dbReference>
<keyword evidence="5 6" id="KW-0408">Iron</keyword>
<keyword evidence="4" id="KW-0249">Electron transport</keyword>
<protein>
    <submittedName>
        <fullName evidence="10">C-type cytochrome</fullName>
    </submittedName>
</protein>
<dbReference type="SUPFAM" id="SSF46626">
    <property type="entry name" value="Cytochrome c"/>
    <property type="match status" value="1"/>
</dbReference>
<accession>A0ABS3T8X8</accession>
<dbReference type="RefSeq" id="WP_185281639.1">
    <property type="nucleotide sequence ID" value="NZ_JAGETX010000002.1"/>
</dbReference>
<dbReference type="Pfam" id="PF00034">
    <property type="entry name" value="Cytochrom_C"/>
    <property type="match status" value="1"/>
</dbReference>
<reference evidence="10 11" key="1">
    <citation type="submission" date="2021-03" db="EMBL/GenBank/DDBJ databases">
        <authorList>
            <person name="Kim M.K."/>
        </authorList>
    </citation>
    <scope>NUCLEOTIDE SEQUENCE [LARGE SCALE GENOMIC DNA]</scope>
    <source>
        <strain evidence="10 11">BT507</strain>
    </source>
</reference>
<dbReference type="InterPro" id="IPR002324">
    <property type="entry name" value="Cyt_c_ID"/>
</dbReference>
<keyword evidence="1" id="KW-0813">Transport</keyword>
<feature type="domain" description="Cytochrome c" evidence="9">
    <location>
        <begin position="72"/>
        <end position="157"/>
    </location>
</feature>
<dbReference type="PROSITE" id="PS51007">
    <property type="entry name" value="CYTC"/>
    <property type="match status" value="1"/>
</dbReference>
<feature type="region of interest" description="Disordered" evidence="7">
    <location>
        <begin position="26"/>
        <end position="66"/>
    </location>
</feature>